<comment type="caution">
    <text evidence="13">The sequence shown here is derived from an EMBL/GenBank/DDBJ whole genome shotgun (WGS) entry which is preliminary data.</text>
</comment>
<evidence type="ECO:0000313" key="14">
    <source>
        <dbReference type="Proteomes" id="UP000563151"/>
    </source>
</evidence>
<dbReference type="CDD" id="cd12912">
    <property type="entry name" value="PDC2_MCP_like"/>
    <property type="match status" value="1"/>
</dbReference>
<evidence type="ECO:0000313" key="13">
    <source>
        <dbReference type="EMBL" id="MBC2396187.1"/>
    </source>
</evidence>
<keyword evidence="5 10" id="KW-1133">Transmembrane helix</keyword>
<dbReference type="Pfam" id="PF00015">
    <property type="entry name" value="MCPsignal"/>
    <property type="match status" value="1"/>
</dbReference>
<evidence type="ECO:0000256" key="2">
    <source>
        <dbReference type="ARBA" id="ARBA00022475"/>
    </source>
</evidence>
<dbReference type="RefSeq" id="WP_051593417.1">
    <property type="nucleotide sequence ID" value="NZ_JAAZWO010000001.1"/>
</dbReference>
<name>A0A923E6L6_CLOTT</name>
<dbReference type="InterPro" id="IPR033479">
    <property type="entry name" value="dCache_1"/>
</dbReference>
<dbReference type="GO" id="GO:0006935">
    <property type="term" value="P:chemotaxis"/>
    <property type="evidence" value="ECO:0007669"/>
    <property type="project" value="UniProtKB-KW"/>
</dbReference>
<keyword evidence="3" id="KW-0145">Chemotaxis</keyword>
<dbReference type="CDD" id="cd12913">
    <property type="entry name" value="PDC1_MCP_like"/>
    <property type="match status" value="1"/>
</dbReference>
<dbReference type="PANTHER" id="PTHR32089:SF114">
    <property type="entry name" value="METHYL-ACCEPTING CHEMOTAXIS PROTEIN MCPB"/>
    <property type="match status" value="1"/>
</dbReference>
<organism evidence="13 14">
    <name type="scientific">Clostridium tetanomorphum</name>
    <dbReference type="NCBI Taxonomy" id="1553"/>
    <lineage>
        <taxon>Bacteria</taxon>
        <taxon>Bacillati</taxon>
        <taxon>Bacillota</taxon>
        <taxon>Clostridia</taxon>
        <taxon>Eubacteriales</taxon>
        <taxon>Clostridiaceae</taxon>
        <taxon>Clostridium</taxon>
    </lineage>
</organism>
<dbReference type="Gene3D" id="1.10.287.950">
    <property type="entry name" value="Methyl-accepting chemotaxis protein"/>
    <property type="match status" value="1"/>
</dbReference>
<gene>
    <name evidence="13" type="ORF">HGG79_00095</name>
</gene>
<evidence type="ECO:0000256" key="10">
    <source>
        <dbReference type="SAM" id="Phobius"/>
    </source>
</evidence>
<keyword evidence="4 10" id="KW-0812">Transmembrane</keyword>
<dbReference type="Proteomes" id="UP000563151">
    <property type="component" value="Unassembled WGS sequence"/>
</dbReference>
<comment type="subcellular location">
    <subcellularLocation>
        <location evidence="1">Cell membrane</location>
        <topology evidence="1">Multi-pass membrane protein</topology>
    </subcellularLocation>
</comment>
<feature type="domain" description="HAMP" evidence="12">
    <location>
        <begin position="312"/>
        <end position="364"/>
    </location>
</feature>
<dbReference type="SMART" id="SM00304">
    <property type="entry name" value="HAMP"/>
    <property type="match status" value="1"/>
</dbReference>
<dbReference type="Pfam" id="PF00672">
    <property type="entry name" value="HAMP"/>
    <property type="match status" value="1"/>
</dbReference>
<evidence type="ECO:0000259" key="11">
    <source>
        <dbReference type="PROSITE" id="PS50111"/>
    </source>
</evidence>
<evidence type="ECO:0000256" key="7">
    <source>
        <dbReference type="ARBA" id="ARBA00023224"/>
    </source>
</evidence>
<keyword evidence="2" id="KW-1003">Cell membrane</keyword>
<feature type="transmembrane region" description="Helical" evidence="10">
    <location>
        <begin position="291"/>
        <end position="310"/>
    </location>
</feature>
<dbReference type="PROSITE" id="PS50111">
    <property type="entry name" value="CHEMOTAXIS_TRANSDUC_2"/>
    <property type="match status" value="1"/>
</dbReference>
<evidence type="ECO:0000259" key="12">
    <source>
        <dbReference type="PROSITE" id="PS50885"/>
    </source>
</evidence>
<dbReference type="EMBL" id="JAAZWO010000001">
    <property type="protein sequence ID" value="MBC2396187.1"/>
    <property type="molecule type" value="Genomic_DNA"/>
</dbReference>
<dbReference type="InterPro" id="IPR003660">
    <property type="entry name" value="HAMP_dom"/>
</dbReference>
<dbReference type="CDD" id="cd11386">
    <property type="entry name" value="MCP_signal"/>
    <property type="match status" value="1"/>
</dbReference>
<dbReference type="SUPFAM" id="SSF58104">
    <property type="entry name" value="Methyl-accepting chemotaxis protein (MCP) signaling domain"/>
    <property type="match status" value="1"/>
</dbReference>
<evidence type="ECO:0000256" key="1">
    <source>
        <dbReference type="ARBA" id="ARBA00004651"/>
    </source>
</evidence>
<reference evidence="13 14" key="1">
    <citation type="submission" date="2020-04" db="EMBL/GenBank/DDBJ databases">
        <title>Genomic insights into acetone-butanol-ethanol (ABE) fermentation by sequencing solventogenic clostridia strains.</title>
        <authorList>
            <person name="Brown S."/>
        </authorList>
    </citation>
    <scope>NUCLEOTIDE SEQUENCE [LARGE SCALE GENOMIC DNA]</scope>
    <source>
        <strain evidence="13 14">DJ011</strain>
    </source>
</reference>
<evidence type="ECO:0000256" key="8">
    <source>
        <dbReference type="ARBA" id="ARBA00029447"/>
    </source>
</evidence>
<keyword evidence="6 10" id="KW-0472">Membrane</keyword>
<accession>A0A923E6L6</accession>
<evidence type="ECO:0000256" key="6">
    <source>
        <dbReference type="ARBA" id="ARBA00023136"/>
    </source>
</evidence>
<dbReference type="InterPro" id="IPR004089">
    <property type="entry name" value="MCPsignal_dom"/>
</dbReference>
<evidence type="ECO:0000256" key="4">
    <source>
        <dbReference type="ARBA" id="ARBA00022692"/>
    </source>
</evidence>
<keyword evidence="7 9" id="KW-0807">Transducer</keyword>
<proteinExistence type="inferred from homology"/>
<dbReference type="GO" id="GO:0007165">
    <property type="term" value="P:signal transduction"/>
    <property type="evidence" value="ECO:0007669"/>
    <property type="project" value="UniProtKB-KW"/>
</dbReference>
<keyword evidence="14" id="KW-1185">Reference proteome</keyword>
<feature type="domain" description="Methyl-accepting transducer" evidence="11">
    <location>
        <begin position="383"/>
        <end position="640"/>
    </location>
</feature>
<dbReference type="InterPro" id="IPR029151">
    <property type="entry name" value="Sensor-like_sf"/>
</dbReference>
<dbReference type="GO" id="GO:0005886">
    <property type="term" value="C:plasma membrane"/>
    <property type="evidence" value="ECO:0007669"/>
    <property type="project" value="UniProtKB-SubCell"/>
</dbReference>
<sequence>MSSKTEKKNKFHSIKFKLALVLVSLCLSSIIVMAVISYIQANNILASNLKMSTEQNLKEINRGISNYFQGMESYLNILSENTDFKDLNKRPEYQSSAIEELKKFKNSNKDIMAMYFAQFNKKMIIYPLTTFQSDYDPTARDWYKNSVKEKGKVVYTDPYKDASSGKLVVSLSKTVEKNGQVVGVVSLDINLEDLVNTLSNIKVGKSGYIFITDSKGTMIAHPDKTLLGGDTVTKLSIWSKIKSEQEGFENYKHNNEVKYASYITNSLSNWKIIAELEESELLKDTSVIKKAAFIMVVILGLIVTIISLIISNKIGKLVGKLEDEFGKAAKGDLRAKVNFNTKDEFENLGNSFNIMMKNMAALISNVKNSSDEIVNSSDSISKMTQETSTAINEIALTIDQVAQGASAQAQDISSSATIVNELASEIDNIEKLTIDMIEKSNDSNEFGNEGLKIVDELTERTNKNNEAVSQVAEVVDNMNEATGEIGLITDTINEIAEQTNLLALNAAIEAARAGEAGKGFSVVADEIRKLAEQSTDATKRIQNLINNIKHKSELAVKSIDDTKHIVKLQNEAVTETKDIFNKILDSIKDTLSKINLVQNSIMQTNENKNHIVNKIQNISAVSEEASASTEEVSASTEEVTATMHEFNNSALNLKNICSKLEAEINKFKL</sequence>
<protein>
    <submittedName>
        <fullName evidence="13">Methyl-accepting chemotaxis protein</fullName>
    </submittedName>
</protein>
<dbReference type="PROSITE" id="PS50885">
    <property type="entry name" value="HAMP"/>
    <property type="match status" value="1"/>
</dbReference>
<evidence type="ECO:0000256" key="3">
    <source>
        <dbReference type="ARBA" id="ARBA00022500"/>
    </source>
</evidence>
<dbReference type="PANTHER" id="PTHR32089">
    <property type="entry name" value="METHYL-ACCEPTING CHEMOTAXIS PROTEIN MCPB"/>
    <property type="match status" value="1"/>
</dbReference>
<dbReference type="SUPFAM" id="SSF103190">
    <property type="entry name" value="Sensory domain-like"/>
    <property type="match status" value="1"/>
</dbReference>
<evidence type="ECO:0000256" key="9">
    <source>
        <dbReference type="PROSITE-ProRule" id="PRU00284"/>
    </source>
</evidence>
<comment type="similarity">
    <text evidence="8">Belongs to the methyl-accepting chemotaxis (MCP) protein family.</text>
</comment>
<dbReference type="SMART" id="SM00283">
    <property type="entry name" value="MA"/>
    <property type="match status" value="1"/>
</dbReference>
<evidence type="ECO:0000256" key="5">
    <source>
        <dbReference type="ARBA" id="ARBA00022989"/>
    </source>
</evidence>
<dbReference type="CDD" id="cd06225">
    <property type="entry name" value="HAMP"/>
    <property type="match status" value="1"/>
</dbReference>
<dbReference type="AlphaFoldDB" id="A0A923E6L6"/>
<dbReference type="Gene3D" id="3.30.450.20">
    <property type="entry name" value="PAS domain"/>
    <property type="match status" value="2"/>
</dbReference>
<dbReference type="Pfam" id="PF02743">
    <property type="entry name" value="dCache_1"/>
    <property type="match status" value="1"/>
</dbReference>